<evidence type="ECO:0000313" key="3">
    <source>
        <dbReference type="Proteomes" id="UP000039324"/>
    </source>
</evidence>
<dbReference type="EMBL" id="CDSF01000101">
    <property type="protein sequence ID" value="CEP00533.1"/>
    <property type="molecule type" value="Genomic_DNA"/>
</dbReference>
<keyword evidence="3" id="KW-1185">Reference proteome</keyword>
<evidence type="ECO:0000313" key="2">
    <source>
        <dbReference type="EMBL" id="SPQ93970.1"/>
    </source>
</evidence>
<organism evidence="1 3">
    <name type="scientific">Plasmodiophora brassicae</name>
    <name type="common">Clubroot disease agent</name>
    <dbReference type="NCBI Taxonomy" id="37360"/>
    <lineage>
        <taxon>Eukaryota</taxon>
        <taxon>Sar</taxon>
        <taxon>Rhizaria</taxon>
        <taxon>Endomyxa</taxon>
        <taxon>Phytomyxea</taxon>
        <taxon>Plasmodiophorida</taxon>
        <taxon>Plasmodiophoridae</taxon>
        <taxon>Plasmodiophora</taxon>
    </lineage>
</organism>
<evidence type="ECO:0000313" key="4">
    <source>
        <dbReference type="Proteomes" id="UP000290189"/>
    </source>
</evidence>
<evidence type="ECO:0000313" key="1">
    <source>
        <dbReference type="EMBL" id="CEP00533.1"/>
    </source>
</evidence>
<geneLocation type="mitochondrion" evidence="2"/>
<protein>
    <submittedName>
        <fullName evidence="1">Uncharacterized protein</fullName>
    </submittedName>
</protein>
<name>A0A0G4IYU5_PLABS</name>
<keyword evidence="2" id="KW-0496">Mitochondrion</keyword>
<dbReference type="Proteomes" id="UP000290189">
    <property type="component" value="Unassembled WGS sequence"/>
</dbReference>
<accession>A0A0G4IYU5</accession>
<dbReference type="AlphaFoldDB" id="A0A0G4IYU5"/>
<dbReference type="Proteomes" id="UP000039324">
    <property type="component" value="Unassembled WGS sequence"/>
</dbReference>
<reference evidence="2 4" key="2">
    <citation type="submission" date="2018-03" db="EMBL/GenBank/DDBJ databases">
        <authorList>
            <person name="Fogelqvist J."/>
        </authorList>
    </citation>
    <scope>NUCLEOTIDE SEQUENCE [LARGE SCALE GENOMIC DNA]</scope>
</reference>
<gene>
    <name evidence="1" type="ORF">PBRA_001587</name>
    <name evidence="2" type="ORF">PLBR_LOCUS1185</name>
</gene>
<reference evidence="1 3" key="1">
    <citation type="submission" date="2015-02" db="EMBL/GenBank/DDBJ databases">
        <authorList>
            <person name="Chooi Y.-H."/>
        </authorList>
    </citation>
    <scope>NUCLEOTIDE SEQUENCE [LARGE SCALE GENOMIC DNA]</scope>
    <source>
        <strain evidence="1">E3</strain>
    </source>
</reference>
<dbReference type="EMBL" id="OVEO01000002">
    <property type="protein sequence ID" value="SPQ93970.1"/>
    <property type="molecule type" value="Genomic_DNA"/>
</dbReference>
<proteinExistence type="predicted"/>
<sequence length="134" mass="14676">MAGNARYANAQLHLDVGEGVIHHVNMESEHPQNPNIRAAQKLALAAVSNVVLSSAKRSFPVTGGILLAGSGYYSTKPLISWLTLKAKAKPRAKDRSKNFPDVQRVDPAIGPDSFRHHLHCHLFLNKATLNRAYC</sequence>